<dbReference type="RefSeq" id="WP_184308468.1">
    <property type="nucleotide sequence ID" value="NZ_JACHEN010000004.1"/>
</dbReference>
<dbReference type="Proteomes" id="UP000579281">
    <property type="component" value="Unassembled WGS sequence"/>
</dbReference>
<sequence>MKSKHRTCRECQGMYWNLYGYLSCPVEMTEEDFYAMNENDYPAAA</sequence>
<proteinExistence type="predicted"/>
<reference evidence="1 2" key="1">
    <citation type="submission" date="2020-08" db="EMBL/GenBank/DDBJ databases">
        <title>Genomic Encyclopedia of Type Strains, Phase IV (KMG-IV): sequencing the most valuable type-strain genomes for metagenomic binning, comparative biology and taxonomic classification.</title>
        <authorList>
            <person name="Goeker M."/>
        </authorList>
    </citation>
    <scope>NUCLEOTIDE SEQUENCE [LARGE SCALE GENOMIC DNA]</scope>
    <source>
        <strain evidence="1 2">DSM 103526</strain>
    </source>
</reference>
<organism evidence="1 2">
    <name type="scientific">Anaerosolibacter carboniphilus</name>
    <dbReference type="NCBI Taxonomy" id="1417629"/>
    <lineage>
        <taxon>Bacteria</taxon>
        <taxon>Bacillati</taxon>
        <taxon>Bacillota</taxon>
        <taxon>Clostridia</taxon>
        <taxon>Peptostreptococcales</taxon>
        <taxon>Thermotaleaceae</taxon>
        <taxon>Anaerosolibacter</taxon>
    </lineage>
</organism>
<evidence type="ECO:0000313" key="2">
    <source>
        <dbReference type="Proteomes" id="UP000579281"/>
    </source>
</evidence>
<accession>A0A841KV27</accession>
<evidence type="ECO:0000313" key="1">
    <source>
        <dbReference type="EMBL" id="MBB6214772.1"/>
    </source>
</evidence>
<comment type="caution">
    <text evidence="1">The sequence shown here is derived from an EMBL/GenBank/DDBJ whole genome shotgun (WGS) entry which is preliminary data.</text>
</comment>
<dbReference type="AlphaFoldDB" id="A0A841KV27"/>
<gene>
    <name evidence="1" type="ORF">HNQ80_000857</name>
</gene>
<dbReference type="EMBL" id="JACHEN010000004">
    <property type="protein sequence ID" value="MBB6214772.1"/>
    <property type="molecule type" value="Genomic_DNA"/>
</dbReference>
<name>A0A841KV27_9FIRM</name>
<keyword evidence="2" id="KW-1185">Reference proteome</keyword>
<protein>
    <submittedName>
        <fullName evidence="1">Uncharacterized protein</fullName>
    </submittedName>
</protein>